<proteinExistence type="predicted"/>
<evidence type="ECO:0000256" key="1">
    <source>
        <dbReference type="SAM" id="SignalP"/>
    </source>
</evidence>
<evidence type="ECO:0000313" key="2">
    <source>
        <dbReference type="EMBL" id="KAF9547103.1"/>
    </source>
</evidence>
<organism evidence="2 3">
    <name type="scientific">Mortierella hygrophila</name>
    <dbReference type="NCBI Taxonomy" id="979708"/>
    <lineage>
        <taxon>Eukaryota</taxon>
        <taxon>Fungi</taxon>
        <taxon>Fungi incertae sedis</taxon>
        <taxon>Mucoromycota</taxon>
        <taxon>Mortierellomycotina</taxon>
        <taxon>Mortierellomycetes</taxon>
        <taxon>Mortierellales</taxon>
        <taxon>Mortierellaceae</taxon>
        <taxon>Mortierella</taxon>
    </lineage>
</organism>
<dbReference type="Proteomes" id="UP000723463">
    <property type="component" value="Unassembled WGS sequence"/>
</dbReference>
<accession>A0A9P6FAW4</accession>
<feature type="chain" id="PRO_5040351740" evidence="1">
    <location>
        <begin position="18"/>
        <end position="81"/>
    </location>
</feature>
<sequence>MKIGILLLGLAASVATALPARNQTGTLSSFAKNSTHWGPVYMDVTLEWANRKFYYKDPSYVRKLQIGYDDWDVEYWDCVPY</sequence>
<dbReference type="AlphaFoldDB" id="A0A9P6FAW4"/>
<name>A0A9P6FAW4_9FUNG</name>
<dbReference type="EMBL" id="JAAAXW010000047">
    <property type="protein sequence ID" value="KAF9547103.1"/>
    <property type="molecule type" value="Genomic_DNA"/>
</dbReference>
<gene>
    <name evidence="2" type="ORF">EC957_008952</name>
</gene>
<reference evidence="2" key="1">
    <citation type="journal article" date="2020" name="Fungal Divers.">
        <title>Resolving the Mortierellaceae phylogeny through synthesis of multi-gene phylogenetics and phylogenomics.</title>
        <authorList>
            <person name="Vandepol N."/>
            <person name="Liber J."/>
            <person name="Desiro A."/>
            <person name="Na H."/>
            <person name="Kennedy M."/>
            <person name="Barry K."/>
            <person name="Grigoriev I.V."/>
            <person name="Miller A.N."/>
            <person name="O'Donnell K."/>
            <person name="Stajich J.E."/>
            <person name="Bonito G."/>
        </authorList>
    </citation>
    <scope>NUCLEOTIDE SEQUENCE</scope>
    <source>
        <strain evidence="2">NRRL 2591</strain>
    </source>
</reference>
<comment type="caution">
    <text evidence="2">The sequence shown here is derived from an EMBL/GenBank/DDBJ whole genome shotgun (WGS) entry which is preliminary data.</text>
</comment>
<evidence type="ECO:0000313" key="3">
    <source>
        <dbReference type="Proteomes" id="UP000723463"/>
    </source>
</evidence>
<keyword evidence="3" id="KW-1185">Reference proteome</keyword>
<feature type="signal peptide" evidence="1">
    <location>
        <begin position="1"/>
        <end position="17"/>
    </location>
</feature>
<protein>
    <submittedName>
        <fullName evidence="2">Uncharacterized protein</fullName>
    </submittedName>
</protein>
<keyword evidence="1" id="KW-0732">Signal</keyword>